<gene>
    <name evidence="1" type="ORF">PUN28_001187</name>
</gene>
<sequence>MELACFARSSSRRDPWKWSVFRRLPHSCHAIVIFSGVSRVSRTLKKDLGQHLRGGRGLGKTSCVSGATLKIGVFVSPLLHIDW</sequence>
<name>A0AAW2H3Q2_9HYME</name>
<evidence type="ECO:0000313" key="1">
    <source>
        <dbReference type="EMBL" id="KAL0134179.1"/>
    </source>
</evidence>
<dbReference type="EMBL" id="JADYXP020000001">
    <property type="protein sequence ID" value="KAL0134179.1"/>
    <property type="molecule type" value="Genomic_DNA"/>
</dbReference>
<protein>
    <submittedName>
        <fullName evidence="1">Uncharacterized protein</fullName>
    </submittedName>
</protein>
<comment type="caution">
    <text evidence="1">The sequence shown here is derived from an EMBL/GenBank/DDBJ whole genome shotgun (WGS) entry which is preliminary data.</text>
</comment>
<reference evidence="1 2" key="1">
    <citation type="submission" date="2023-03" db="EMBL/GenBank/DDBJ databases">
        <title>High recombination rates correlate with genetic variation in Cardiocondyla obscurior ants.</title>
        <authorList>
            <person name="Errbii M."/>
        </authorList>
    </citation>
    <scope>NUCLEOTIDE SEQUENCE [LARGE SCALE GENOMIC DNA]</scope>
    <source>
        <strain evidence="1">Alpha-2009</strain>
        <tissue evidence="1">Whole body</tissue>
    </source>
</reference>
<proteinExistence type="predicted"/>
<organism evidence="1 2">
    <name type="scientific">Cardiocondyla obscurior</name>
    <dbReference type="NCBI Taxonomy" id="286306"/>
    <lineage>
        <taxon>Eukaryota</taxon>
        <taxon>Metazoa</taxon>
        <taxon>Ecdysozoa</taxon>
        <taxon>Arthropoda</taxon>
        <taxon>Hexapoda</taxon>
        <taxon>Insecta</taxon>
        <taxon>Pterygota</taxon>
        <taxon>Neoptera</taxon>
        <taxon>Endopterygota</taxon>
        <taxon>Hymenoptera</taxon>
        <taxon>Apocrita</taxon>
        <taxon>Aculeata</taxon>
        <taxon>Formicoidea</taxon>
        <taxon>Formicidae</taxon>
        <taxon>Myrmicinae</taxon>
        <taxon>Cardiocondyla</taxon>
    </lineage>
</organism>
<accession>A0AAW2H3Q2</accession>
<evidence type="ECO:0000313" key="2">
    <source>
        <dbReference type="Proteomes" id="UP001430953"/>
    </source>
</evidence>
<dbReference type="Proteomes" id="UP001430953">
    <property type="component" value="Unassembled WGS sequence"/>
</dbReference>
<keyword evidence="2" id="KW-1185">Reference proteome</keyword>
<dbReference type="AlphaFoldDB" id="A0AAW2H3Q2"/>